<keyword evidence="3" id="KW-1185">Reference proteome</keyword>
<evidence type="ECO:0000313" key="2">
    <source>
        <dbReference type="EMBL" id="MBK1785167.1"/>
    </source>
</evidence>
<sequence>MGVRPRMTVLAAVVTALGLGVAGCGQQSRVSPGSQPAPPGPGLTAEEVRHEDATTAWAGGYCGAVSELVRSFSEMPSIDPSTPQEASRTSSELLGSMIGGLDRTLDGLDRLARAPVADGDRIKEQAVTAYTNIRDRAVGAKQQLDAATTEEASRAAIGSVRAPLDEIGRISLLDGFDAVPELKEASLKAPQCTELTDSGAAPRFDPGTP</sequence>
<gene>
    <name evidence="2" type="ORF">JHE00_12605</name>
</gene>
<protein>
    <recommendedName>
        <fullName evidence="4">Lipoprotein</fullName>
    </recommendedName>
</protein>
<reference evidence="2" key="1">
    <citation type="submission" date="2020-12" db="EMBL/GenBank/DDBJ databases">
        <title>Prauserella sp. ASG 168, a novel actinomycete isolated from cave rock.</title>
        <authorList>
            <person name="Suriyachadkun C."/>
        </authorList>
    </citation>
    <scope>NUCLEOTIDE SEQUENCE</scope>
    <source>
        <strain evidence="2">ASG 168</strain>
    </source>
</reference>
<dbReference type="Proteomes" id="UP000635245">
    <property type="component" value="Unassembled WGS sequence"/>
</dbReference>
<dbReference type="EMBL" id="JAENJH010000002">
    <property type="protein sequence ID" value="MBK1785167.1"/>
    <property type="molecule type" value="Genomic_DNA"/>
</dbReference>
<dbReference type="AlphaFoldDB" id="A0A934QNB0"/>
<evidence type="ECO:0008006" key="4">
    <source>
        <dbReference type="Google" id="ProtNLM"/>
    </source>
</evidence>
<organism evidence="2 3">
    <name type="scientific">Prauserella cavernicola</name>
    <dbReference type="NCBI Taxonomy" id="2800127"/>
    <lineage>
        <taxon>Bacteria</taxon>
        <taxon>Bacillati</taxon>
        <taxon>Actinomycetota</taxon>
        <taxon>Actinomycetes</taxon>
        <taxon>Pseudonocardiales</taxon>
        <taxon>Pseudonocardiaceae</taxon>
        <taxon>Prauserella</taxon>
    </lineage>
</organism>
<evidence type="ECO:0000256" key="1">
    <source>
        <dbReference type="SAM" id="MobiDB-lite"/>
    </source>
</evidence>
<evidence type="ECO:0000313" key="3">
    <source>
        <dbReference type="Proteomes" id="UP000635245"/>
    </source>
</evidence>
<accession>A0A934QNB0</accession>
<dbReference type="PROSITE" id="PS51257">
    <property type="entry name" value="PROKAR_LIPOPROTEIN"/>
    <property type="match status" value="1"/>
</dbReference>
<comment type="caution">
    <text evidence="2">The sequence shown here is derived from an EMBL/GenBank/DDBJ whole genome shotgun (WGS) entry which is preliminary data.</text>
</comment>
<feature type="region of interest" description="Disordered" evidence="1">
    <location>
        <begin position="186"/>
        <end position="209"/>
    </location>
</feature>
<proteinExistence type="predicted"/>
<feature type="region of interest" description="Disordered" evidence="1">
    <location>
        <begin position="25"/>
        <end position="45"/>
    </location>
</feature>
<name>A0A934QNB0_9PSEU</name>